<feature type="transmembrane region" description="Helical" evidence="1">
    <location>
        <begin position="117"/>
        <end position="134"/>
    </location>
</feature>
<keyword evidence="3" id="KW-1185">Reference proteome</keyword>
<dbReference type="EMBL" id="BAABBO010000001">
    <property type="protein sequence ID" value="GAA3952092.1"/>
    <property type="molecule type" value="Genomic_DNA"/>
</dbReference>
<dbReference type="InterPro" id="IPR019286">
    <property type="entry name" value="DUF2339_TM"/>
</dbReference>
<keyword evidence="1" id="KW-0472">Membrane</keyword>
<feature type="transmembrane region" description="Helical" evidence="1">
    <location>
        <begin position="366"/>
        <end position="384"/>
    </location>
</feature>
<evidence type="ECO:0000313" key="2">
    <source>
        <dbReference type="EMBL" id="GAA3952092.1"/>
    </source>
</evidence>
<reference evidence="3" key="1">
    <citation type="journal article" date="2019" name="Int. J. Syst. Evol. Microbiol.">
        <title>The Global Catalogue of Microorganisms (GCM) 10K type strain sequencing project: providing services to taxonomists for standard genome sequencing and annotation.</title>
        <authorList>
            <consortium name="The Broad Institute Genomics Platform"/>
            <consortium name="The Broad Institute Genome Sequencing Center for Infectious Disease"/>
            <person name="Wu L."/>
            <person name="Ma J."/>
        </authorList>
    </citation>
    <scope>NUCLEOTIDE SEQUENCE [LARGE SCALE GENOMIC DNA]</scope>
    <source>
        <strain evidence="3">JCM 17555</strain>
    </source>
</reference>
<evidence type="ECO:0000313" key="3">
    <source>
        <dbReference type="Proteomes" id="UP001501337"/>
    </source>
</evidence>
<protein>
    <recommendedName>
        <fullName evidence="4">Membrane protein DUF2339</fullName>
    </recommendedName>
</protein>
<feature type="transmembrane region" description="Helical" evidence="1">
    <location>
        <begin position="87"/>
        <end position="105"/>
    </location>
</feature>
<feature type="transmembrane region" description="Helical" evidence="1">
    <location>
        <begin position="27"/>
        <end position="44"/>
    </location>
</feature>
<name>A0ABP7NRT2_9GAMM</name>
<proteinExistence type="predicted"/>
<keyword evidence="1" id="KW-0812">Transmembrane</keyword>
<evidence type="ECO:0008006" key="4">
    <source>
        <dbReference type="Google" id="ProtNLM"/>
    </source>
</evidence>
<organism evidence="2 3">
    <name type="scientific">Allohahella marinimesophila</name>
    <dbReference type="NCBI Taxonomy" id="1054972"/>
    <lineage>
        <taxon>Bacteria</taxon>
        <taxon>Pseudomonadati</taxon>
        <taxon>Pseudomonadota</taxon>
        <taxon>Gammaproteobacteria</taxon>
        <taxon>Oceanospirillales</taxon>
        <taxon>Hahellaceae</taxon>
        <taxon>Allohahella</taxon>
    </lineage>
</organism>
<dbReference type="Pfam" id="PF10101">
    <property type="entry name" value="DUF2339"/>
    <property type="match status" value="1"/>
</dbReference>
<gene>
    <name evidence="2" type="ORF">GCM10022278_08930</name>
</gene>
<feature type="transmembrane region" description="Helical" evidence="1">
    <location>
        <begin position="236"/>
        <end position="256"/>
    </location>
</feature>
<feature type="transmembrane region" description="Helical" evidence="1">
    <location>
        <begin position="170"/>
        <end position="187"/>
    </location>
</feature>
<comment type="caution">
    <text evidence="2">The sequence shown here is derived from an EMBL/GenBank/DDBJ whole genome shotgun (WGS) entry which is preliminary data.</text>
</comment>
<dbReference type="Proteomes" id="UP001501337">
    <property type="component" value="Unassembled WGS sequence"/>
</dbReference>
<accession>A0ABP7NRT2</accession>
<dbReference type="PANTHER" id="PTHR38434">
    <property type="entry name" value="BLL2549 PROTEIN"/>
    <property type="match status" value="1"/>
</dbReference>
<feature type="transmembrane region" description="Helical" evidence="1">
    <location>
        <begin position="56"/>
        <end position="75"/>
    </location>
</feature>
<feature type="transmembrane region" description="Helical" evidence="1">
    <location>
        <begin position="338"/>
        <end position="359"/>
    </location>
</feature>
<feature type="transmembrane region" description="Helical" evidence="1">
    <location>
        <begin position="140"/>
        <end position="158"/>
    </location>
</feature>
<evidence type="ECO:0000256" key="1">
    <source>
        <dbReference type="SAM" id="Phobius"/>
    </source>
</evidence>
<feature type="transmembrane region" description="Helical" evidence="1">
    <location>
        <begin position="396"/>
        <end position="413"/>
    </location>
</feature>
<dbReference type="RefSeq" id="WP_425548564.1">
    <property type="nucleotide sequence ID" value="NZ_BAABBO010000001.1"/>
</dbReference>
<keyword evidence="1" id="KW-1133">Transmembrane helix</keyword>
<feature type="transmembrane region" description="Helical" evidence="1">
    <location>
        <begin position="300"/>
        <end position="318"/>
    </location>
</feature>
<dbReference type="PANTHER" id="PTHR38434:SF1">
    <property type="entry name" value="BLL2549 PROTEIN"/>
    <property type="match status" value="1"/>
</dbReference>
<feature type="transmembrane region" description="Helical" evidence="1">
    <location>
        <begin position="268"/>
        <end position="288"/>
    </location>
</feature>
<feature type="transmembrane region" description="Helical" evidence="1">
    <location>
        <begin position="199"/>
        <end position="215"/>
    </location>
</feature>
<sequence>MVAGLIALFALHDFTQSEGVLFNANMSAAAILALLYLWLAIFGAKHSFSEIEKSMGPALHTLVWLAVGLLLGFGLRDIEQSLGTDSVASAFLLYATLILLIFFVLHRRTGWQPLSEPLLLILPLLGVTLLSYVTHDQNLSSHYGWVIFPMALAAHYLMLRHLEQVARYPLGMLHLATFLIVTLAVGWQLSKWLQPPQGIWATSAWGFTLVSAWVISRQLRNMAWPFQQYSAELVTLLPRCLVVMLSVWLVAANLGAPGAAGGLAYLPLLNPLDVISLSALAVVMAGVLRYDPTFIEDRRIAYGLPGAMAFLWLNAALLRTYHYWLDIPYRFEPLFRSFAVESGLSILWSTIGLVAMVIATRRGWRPLWLIGSALMVAVVLKLFTVDMAGTGTVSRIVAFLGVGILLLIVGYFAPVPPRQIHTAAPTPDPAPGA</sequence>